<evidence type="ECO:0000313" key="2">
    <source>
        <dbReference type="Proteomes" id="UP000186553"/>
    </source>
</evidence>
<dbReference type="STRING" id="1891224.BBP83_14360"/>
<protein>
    <recommendedName>
        <fullName evidence="3">Porin</fullName>
    </recommendedName>
</protein>
<dbReference type="OrthoDB" id="625456at2"/>
<proteinExistence type="predicted"/>
<name>A0A1C3CZC7_9GAMM</name>
<comment type="caution">
    <text evidence="1">The sequence shown here is derived from an EMBL/GenBank/DDBJ whole genome shotgun (WGS) entry which is preliminary data.</text>
</comment>
<organism evidence="1 2">
    <name type="scientific">Acinetobacter celticus</name>
    <dbReference type="NCBI Taxonomy" id="1891224"/>
    <lineage>
        <taxon>Bacteria</taxon>
        <taxon>Pseudomonadati</taxon>
        <taxon>Pseudomonadota</taxon>
        <taxon>Gammaproteobacteria</taxon>
        <taxon>Moraxellales</taxon>
        <taxon>Moraxellaceae</taxon>
        <taxon>Acinetobacter</taxon>
    </lineage>
</organism>
<evidence type="ECO:0008006" key="3">
    <source>
        <dbReference type="Google" id="ProtNLM"/>
    </source>
</evidence>
<evidence type="ECO:0000313" key="1">
    <source>
        <dbReference type="EMBL" id="ODA14088.1"/>
    </source>
</evidence>
<accession>A0A1C3CZC7</accession>
<sequence length="378" mass="43240">MSAGYSYADENMNETEVKKNHIDFGGAIRARFDFDPDRDIRKLSFDTLILNTDFSYEKLSGSFEYRILGGAYPYDYTDHIGDISFPKKAYVEYAVDDKQAVQFGLNQVPIGFQPYYTSTVIESIAYIAGIEDLYRVGLKYNYKNENSEVLLGYYFANAWKGKGTTNGAYYSNVIVSANESLENGTQYKEQDAVALQYNYTQKNEDWTANYGISGYYSKLDAENKKDDNASRKIYGLHYGVNNDRVGLKLITLFNHIDTPYDQTTFGSYDGEFNVANKGVIYSADLNYKIPELNIKDINDFNVYVHYSYYDKDKKDFLNSNQFVVGSAFTYKKNFYIASEWLFGKNNPYIGGSDYGQSLASGGSNQWENQLNINIGYYF</sequence>
<dbReference type="EMBL" id="MBDL01000004">
    <property type="protein sequence ID" value="ODA14088.1"/>
    <property type="molecule type" value="Genomic_DNA"/>
</dbReference>
<reference evidence="1 2" key="1">
    <citation type="submission" date="2016-07" db="EMBL/GenBank/DDBJ databases">
        <title>Acinetobacter sp. ANC 4603.</title>
        <authorList>
            <person name="Radolfova-Krizova L."/>
            <person name="Nemec A."/>
        </authorList>
    </citation>
    <scope>NUCLEOTIDE SEQUENCE [LARGE SCALE GENOMIC DNA]</scope>
    <source>
        <strain evidence="1 2">ANC 4603</strain>
    </source>
</reference>
<keyword evidence="2" id="KW-1185">Reference proteome</keyword>
<dbReference type="AlphaFoldDB" id="A0A1C3CZC7"/>
<gene>
    <name evidence="1" type="ORF">BBP83_14360</name>
</gene>
<dbReference type="Proteomes" id="UP000186553">
    <property type="component" value="Unassembled WGS sequence"/>
</dbReference>
<dbReference type="SUPFAM" id="SSF56935">
    <property type="entry name" value="Porins"/>
    <property type="match status" value="1"/>
</dbReference>